<dbReference type="Gene3D" id="3.30.70.330">
    <property type="match status" value="1"/>
</dbReference>
<feature type="compositionally biased region" description="Basic and acidic residues" evidence="3">
    <location>
        <begin position="132"/>
        <end position="148"/>
    </location>
</feature>
<feature type="region of interest" description="Disordered" evidence="3">
    <location>
        <begin position="96"/>
        <end position="158"/>
    </location>
</feature>
<accession>A0ABQ8E6N9</accession>
<feature type="compositionally biased region" description="Acidic residues" evidence="3">
    <location>
        <begin position="877"/>
        <end position="895"/>
    </location>
</feature>
<evidence type="ECO:0000256" key="3">
    <source>
        <dbReference type="SAM" id="MobiDB-lite"/>
    </source>
</evidence>
<dbReference type="SUPFAM" id="SSF54928">
    <property type="entry name" value="RNA-binding domain, RBD"/>
    <property type="match status" value="1"/>
</dbReference>
<dbReference type="Pfam" id="PF17800">
    <property type="entry name" value="NPL"/>
    <property type="match status" value="3"/>
</dbReference>
<name>A0ABQ8E6N9_BRANA</name>
<gene>
    <name evidence="5" type="ORF">HID58_004748</name>
</gene>
<feature type="coiled-coil region" evidence="2">
    <location>
        <begin position="552"/>
        <end position="579"/>
    </location>
</feature>
<dbReference type="PROSITE" id="PS50102">
    <property type="entry name" value="RRM"/>
    <property type="match status" value="1"/>
</dbReference>
<feature type="region of interest" description="Disordered" evidence="3">
    <location>
        <begin position="814"/>
        <end position="1026"/>
    </location>
</feature>
<sequence>MFRAEMKAGKPLKVKPDEDCVIHLSQVCIDNGKKGETALLYVTVDGKRLVIGKLSQGSIPQISLDLIFDQEFELSHSLETGSVHFTGYKSPNMDDQECYSSFDSSSEEEVEVPATDTANGNAGAAASSVVKADSEPKAKPAEEVKHESDDDDDEGSESGCICFSSGWMIEMMRKMILGTKKKIRQSVPSGDSEDEKFERLIERLLLEGPVAVSFDYFPRAKVKAGKTLKVKPGENCLIHISQASLGKAKKGVFGLLYATVDDKKLLLGTLSQDSFPHINFDHLLFDREFELSHTLDRGYVHFIGHQRKKKKRANESSKTPVSFNTGKSVLQPCSESKTNQKKQKIQKENSEEIKEMNKSIKELSEAVKTLQQILLTKADLPEEKETPKNEDSCCFGCEEATGNNEQTIFVKGFENLRPRAEIKNALSNFFGSCGEITRVYVPFECKNRIPLGFAFIDLRKGEGNEKALELNGSYMGGKELEVTMASHRDEYYGFTDFHGCERCPVFLDHIYFPSSIKHRRSLRFTVYFLLASLTDEPQLILLKKELEIVEAEICLEEAIEDMDEELKKKEQAEEKKTEMGLTEDVVVPVYREETVVTPEEKKQEDESKDDDDDDVSSLVCSFTGTIKTREILSSMEATPSRTTKTNPMHHQKGANEASDSILFTLMSSNKDEIYNKPGFSSPDSSSDLSFSGNKINFGTGIHFPKTPSPPSLESLSSSFINEMEFWGVEVKAGKPLKVKPDEDCLIHLSQASLDKGKKGEAALLYVTVDGKKLVIGTLVQDTIPQISFDLVFEKEFELSHSSKGSVHFIGYKSPNIDEEEDFPSDSEEEEEEVEVPATSTVTTTNGAAPASSVVTVDSKPKAKAAAAAKPAEVKPESDEDDDESDEEDDSEDDGSDSEKGVSMDVDEDDSEDEEDDSEEEEDTPKKPEPSNKKRPIESATPVSAKKAKPAVAATPQKSEEKKKGGHTATPHPAKKGGKSPMNANQSPKSGGQSSGSGGNKKPFNNSGKQFGSNNKGNKGKGGKGRA</sequence>
<dbReference type="InterPro" id="IPR035979">
    <property type="entry name" value="RBD_domain_sf"/>
</dbReference>
<keyword evidence="1" id="KW-0694">RNA-binding</keyword>
<comment type="caution">
    <text evidence="5">The sequence shown here is derived from an EMBL/GenBank/DDBJ whole genome shotgun (WGS) entry which is preliminary data.</text>
</comment>
<feature type="compositionally biased region" description="Low complexity" evidence="3">
    <location>
        <begin position="114"/>
        <end position="131"/>
    </location>
</feature>
<protein>
    <recommendedName>
        <fullName evidence="4">RRM domain-containing protein</fullName>
    </recommendedName>
</protein>
<dbReference type="EMBL" id="JAGKQM010000002">
    <property type="protein sequence ID" value="KAH0937287.1"/>
    <property type="molecule type" value="Genomic_DNA"/>
</dbReference>
<feature type="region of interest" description="Disordered" evidence="3">
    <location>
        <begin position="329"/>
        <end position="350"/>
    </location>
</feature>
<evidence type="ECO:0000256" key="1">
    <source>
        <dbReference type="PROSITE-ProRule" id="PRU00176"/>
    </source>
</evidence>
<reference evidence="5 6" key="1">
    <citation type="submission" date="2021-05" db="EMBL/GenBank/DDBJ databases">
        <title>Genome Assembly of Synthetic Allotetraploid Brassica napus Reveals Homoeologous Exchanges between Subgenomes.</title>
        <authorList>
            <person name="Davis J.T."/>
        </authorList>
    </citation>
    <scope>NUCLEOTIDE SEQUENCE [LARGE SCALE GENOMIC DNA]</scope>
    <source>
        <strain evidence="6">cv. Da-Ae</strain>
        <tissue evidence="5">Seedling</tissue>
    </source>
</reference>
<feature type="compositionally biased region" description="Basic and acidic residues" evidence="3">
    <location>
        <begin position="592"/>
        <end position="605"/>
    </location>
</feature>
<organism evidence="5 6">
    <name type="scientific">Brassica napus</name>
    <name type="common">Rape</name>
    <dbReference type="NCBI Taxonomy" id="3708"/>
    <lineage>
        <taxon>Eukaryota</taxon>
        <taxon>Viridiplantae</taxon>
        <taxon>Streptophyta</taxon>
        <taxon>Embryophyta</taxon>
        <taxon>Tracheophyta</taxon>
        <taxon>Spermatophyta</taxon>
        <taxon>Magnoliopsida</taxon>
        <taxon>eudicotyledons</taxon>
        <taxon>Gunneridae</taxon>
        <taxon>Pentapetalae</taxon>
        <taxon>rosids</taxon>
        <taxon>malvids</taxon>
        <taxon>Brassicales</taxon>
        <taxon>Brassicaceae</taxon>
        <taxon>Brassiceae</taxon>
        <taxon>Brassica</taxon>
    </lineage>
</organism>
<evidence type="ECO:0000313" key="6">
    <source>
        <dbReference type="Proteomes" id="UP000824890"/>
    </source>
</evidence>
<keyword evidence="6" id="KW-1185">Reference proteome</keyword>
<dbReference type="InterPro" id="IPR041232">
    <property type="entry name" value="NPL"/>
</dbReference>
<feature type="domain" description="RRM" evidence="4">
    <location>
        <begin position="406"/>
        <end position="487"/>
    </location>
</feature>
<feature type="compositionally biased region" description="Acidic residues" evidence="3">
    <location>
        <begin position="904"/>
        <end position="922"/>
    </location>
</feature>
<dbReference type="InterPro" id="IPR012677">
    <property type="entry name" value="Nucleotide-bd_a/b_plait_sf"/>
</dbReference>
<evidence type="ECO:0000313" key="5">
    <source>
        <dbReference type="EMBL" id="KAH0937287.1"/>
    </source>
</evidence>
<dbReference type="SMART" id="SM00360">
    <property type="entry name" value="RRM"/>
    <property type="match status" value="1"/>
</dbReference>
<dbReference type="Pfam" id="PF00076">
    <property type="entry name" value="RRM_1"/>
    <property type="match status" value="1"/>
</dbReference>
<feature type="compositionally biased region" description="Low complexity" evidence="3">
    <location>
        <begin position="938"/>
        <end position="955"/>
    </location>
</feature>
<feature type="region of interest" description="Disordered" evidence="3">
    <location>
        <begin position="592"/>
        <end position="616"/>
    </location>
</feature>
<evidence type="ECO:0000259" key="4">
    <source>
        <dbReference type="PROSITE" id="PS50102"/>
    </source>
</evidence>
<dbReference type="Proteomes" id="UP000824890">
    <property type="component" value="Unassembled WGS sequence"/>
</dbReference>
<feature type="compositionally biased region" description="Low complexity" evidence="3">
    <location>
        <begin position="999"/>
        <end position="1016"/>
    </location>
</feature>
<feature type="compositionally biased region" description="Basic residues" evidence="3">
    <location>
        <begin position="1017"/>
        <end position="1026"/>
    </location>
</feature>
<evidence type="ECO:0000256" key="2">
    <source>
        <dbReference type="SAM" id="Coils"/>
    </source>
</evidence>
<feature type="compositionally biased region" description="Basic and acidic residues" evidence="3">
    <location>
        <begin position="923"/>
        <end position="936"/>
    </location>
</feature>
<feature type="compositionally biased region" description="Low complexity" evidence="3">
    <location>
        <begin position="835"/>
        <end position="844"/>
    </location>
</feature>
<proteinExistence type="predicted"/>
<dbReference type="Gene3D" id="2.60.120.340">
    <property type="entry name" value="Nucleoplasmin core domain"/>
    <property type="match status" value="3"/>
</dbReference>
<keyword evidence="2" id="KW-0175">Coiled coil</keyword>
<feature type="compositionally biased region" description="Acidic residues" evidence="3">
    <location>
        <begin position="816"/>
        <end position="834"/>
    </location>
</feature>
<dbReference type="InterPro" id="IPR000504">
    <property type="entry name" value="RRM_dom"/>
</dbReference>
<feature type="compositionally biased region" description="Acidic residues" evidence="3">
    <location>
        <begin position="606"/>
        <end position="615"/>
    </location>
</feature>